<keyword evidence="4 6" id="KW-0560">Oxidoreductase</keyword>
<evidence type="ECO:0000313" key="10">
    <source>
        <dbReference type="Proteomes" id="UP000326914"/>
    </source>
</evidence>
<sequence length="392" mass="44956">MNVLHIGAGNIGRGFIGRSILQSGFTLTFTDINKNIIDALNYYKKYQIKLVGCNYQEIININNFHAINLNNSNISKIISNANLITTSVGASSLDNIAIILSQGIMLKIKLKSKIPLNIIACENKTQATSYLKEIIFEKISIKYHEYLNEYVGFVDCSIDTIVPSTSSYKKNILSLIAEDFQEWIVDKKQFKGIIPKIINMKISDNLKSFIDRKILTLNTGHVITAYLGWIKKYKTIYESIQDSDIKNIVKGAMKESGLTLIKKYKFNKNSHFSYIDKILVRFQNPFLSDKIERIARNPLQKLRQDERLIKPFLLAKKYNFLYHNLTKGIAGALYYRNKNDLESMQIGNLIRNFGIKKTLNQVSNLQIDSPEINLIASEYISIDNFYSKKLYI</sequence>
<dbReference type="GO" id="GO:0008926">
    <property type="term" value="F:mannitol-1-phosphate 5-dehydrogenase activity"/>
    <property type="evidence" value="ECO:0007669"/>
    <property type="project" value="UniProtKB-UniRule"/>
</dbReference>
<gene>
    <name evidence="6" type="primary">mtlD</name>
    <name evidence="9" type="ORF">FQV32_00020</name>
</gene>
<dbReference type="OrthoDB" id="271711at2"/>
<organism evidence="9 10">
    <name type="scientific">Buchnera aphidicola</name>
    <name type="common">Aphis gossypii</name>
    <dbReference type="NCBI Taxonomy" id="98785"/>
    <lineage>
        <taxon>Bacteria</taxon>
        <taxon>Pseudomonadati</taxon>
        <taxon>Pseudomonadota</taxon>
        <taxon>Gammaproteobacteria</taxon>
        <taxon>Enterobacterales</taxon>
        <taxon>Erwiniaceae</taxon>
        <taxon>Buchnera</taxon>
    </lineage>
</organism>
<evidence type="ECO:0000256" key="2">
    <source>
        <dbReference type="ARBA" id="ARBA00012939"/>
    </source>
</evidence>
<dbReference type="Gene3D" id="1.10.1040.10">
    <property type="entry name" value="N-(1-d-carboxylethyl)-l-norvaline Dehydrogenase, domain 2"/>
    <property type="match status" value="1"/>
</dbReference>
<dbReference type="InterPro" id="IPR008927">
    <property type="entry name" value="6-PGluconate_DH-like_C_sf"/>
</dbReference>
<dbReference type="EC" id="1.1.1.17" evidence="2 6"/>
<feature type="domain" description="Mannitol dehydrogenase N-terminal" evidence="7">
    <location>
        <begin position="1"/>
        <end position="197"/>
    </location>
</feature>
<protein>
    <recommendedName>
        <fullName evidence="3 6">Mannitol-1-phosphate 5-dehydrogenase</fullName>
        <ecNumber evidence="2 6">1.1.1.17</ecNumber>
    </recommendedName>
</protein>
<dbReference type="InterPro" id="IPR000669">
    <property type="entry name" value="Mannitol_DH"/>
</dbReference>
<evidence type="ECO:0000259" key="8">
    <source>
        <dbReference type="Pfam" id="PF08125"/>
    </source>
</evidence>
<dbReference type="PRINTS" id="PR00084">
    <property type="entry name" value="MTLDHDRGNASE"/>
</dbReference>
<dbReference type="SUPFAM" id="SSF51735">
    <property type="entry name" value="NAD(P)-binding Rossmann-fold domains"/>
    <property type="match status" value="1"/>
</dbReference>
<dbReference type="SUPFAM" id="SSF48179">
    <property type="entry name" value="6-phosphogluconate dehydrogenase C-terminal domain-like"/>
    <property type="match status" value="1"/>
</dbReference>
<evidence type="ECO:0000313" key="9">
    <source>
        <dbReference type="EMBL" id="QFQ31830.1"/>
    </source>
</evidence>
<comment type="caution">
    <text evidence="6">Lacks conserved residue(s) required for the propagation of feature annotation.</text>
</comment>
<comment type="similarity">
    <text evidence="1 6">Belongs to the mannitol dehydrogenase family.</text>
</comment>
<dbReference type="AlphaFoldDB" id="A0A5J6Z961"/>
<evidence type="ECO:0000256" key="3">
    <source>
        <dbReference type="ARBA" id="ARBA00016219"/>
    </source>
</evidence>
<name>A0A5J6Z961_9GAMM</name>
<feature type="domain" description="Mannitol dehydrogenase C-terminal" evidence="8">
    <location>
        <begin position="205"/>
        <end position="346"/>
    </location>
</feature>
<dbReference type="PANTHER" id="PTHR30524">
    <property type="entry name" value="MANNITOL-1-PHOSPHATE 5-DEHYDROGENASE"/>
    <property type="match status" value="1"/>
</dbReference>
<dbReference type="InterPro" id="IPR036291">
    <property type="entry name" value="NAD(P)-bd_dom_sf"/>
</dbReference>
<dbReference type="InterPro" id="IPR013118">
    <property type="entry name" value="Mannitol_DH_C"/>
</dbReference>
<keyword evidence="5 6" id="KW-0520">NAD</keyword>
<dbReference type="InterPro" id="IPR013131">
    <property type="entry name" value="Mannitol_DH_N"/>
</dbReference>
<dbReference type="Pfam" id="PF08125">
    <property type="entry name" value="Mannitol_dh_C"/>
    <property type="match status" value="1"/>
</dbReference>
<dbReference type="EMBL" id="CP042426">
    <property type="protein sequence ID" value="QFQ31830.1"/>
    <property type="molecule type" value="Genomic_DNA"/>
</dbReference>
<dbReference type="Proteomes" id="UP000326914">
    <property type="component" value="Chromosome"/>
</dbReference>
<evidence type="ECO:0000256" key="4">
    <source>
        <dbReference type="ARBA" id="ARBA00023002"/>
    </source>
</evidence>
<dbReference type="InterPro" id="IPR023028">
    <property type="entry name" value="Mannitol_1_phos_5_DH"/>
</dbReference>
<dbReference type="GO" id="GO:0005829">
    <property type="term" value="C:cytosol"/>
    <property type="evidence" value="ECO:0007669"/>
    <property type="project" value="TreeGrafter"/>
</dbReference>
<dbReference type="InterPro" id="IPR013328">
    <property type="entry name" value="6PGD_dom2"/>
</dbReference>
<accession>A0A5J6Z961</accession>
<evidence type="ECO:0000256" key="5">
    <source>
        <dbReference type="ARBA" id="ARBA00023027"/>
    </source>
</evidence>
<dbReference type="RefSeq" id="WP_158345782.1">
    <property type="nucleotide sequence ID" value="NZ_CP042426.1"/>
</dbReference>
<evidence type="ECO:0000256" key="1">
    <source>
        <dbReference type="ARBA" id="ARBA00006541"/>
    </source>
</evidence>
<dbReference type="Pfam" id="PF01232">
    <property type="entry name" value="Mannitol_dh"/>
    <property type="match status" value="1"/>
</dbReference>
<dbReference type="NCBIfam" id="NF002646">
    <property type="entry name" value="PRK02318.1-2"/>
    <property type="match status" value="1"/>
</dbReference>
<reference evidence="9 10" key="1">
    <citation type="submission" date="2019-07" db="EMBL/GenBank/DDBJ databases">
        <title>Buchnera limit thermal tolerance of host aphids.</title>
        <authorList>
            <person name="Zhang B."/>
            <person name="Moran N."/>
        </authorList>
    </citation>
    <scope>NUCLEOTIDE SEQUENCE [LARGE SCALE GENOMIC DNA]</scope>
    <source>
        <strain evidence="9 10">Ago-UT1</strain>
    </source>
</reference>
<dbReference type="HAMAP" id="MF_00196">
    <property type="entry name" value="Mannitol_dehydrog"/>
    <property type="match status" value="1"/>
</dbReference>
<dbReference type="NCBIfam" id="NF002650">
    <property type="entry name" value="PRK02318.2-2"/>
    <property type="match status" value="1"/>
</dbReference>
<evidence type="ECO:0000259" key="7">
    <source>
        <dbReference type="Pfam" id="PF01232"/>
    </source>
</evidence>
<dbReference type="Gene3D" id="3.40.50.720">
    <property type="entry name" value="NAD(P)-binding Rossmann-like Domain"/>
    <property type="match status" value="1"/>
</dbReference>
<comment type="catalytic activity">
    <reaction evidence="6">
        <text>D-mannitol 1-phosphate + NAD(+) = beta-D-fructose 6-phosphate + NADH + H(+)</text>
        <dbReference type="Rhea" id="RHEA:19661"/>
        <dbReference type="ChEBI" id="CHEBI:15378"/>
        <dbReference type="ChEBI" id="CHEBI:57540"/>
        <dbReference type="ChEBI" id="CHEBI:57634"/>
        <dbReference type="ChEBI" id="CHEBI:57945"/>
        <dbReference type="ChEBI" id="CHEBI:61381"/>
        <dbReference type="EC" id="1.1.1.17"/>
    </reaction>
</comment>
<dbReference type="PANTHER" id="PTHR30524:SF0">
    <property type="entry name" value="ALTRONATE OXIDOREDUCTASE-RELATED"/>
    <property type="match status" value="1"/>
</dbReference>
<dbReference type="GO" id="GO:0019592">
    <property type="term" value="P:mannitol catabolic process"/>
    <property type="evidence" value="ECO:0007669"/>
    <property type="project" value="TreeGrafter"/>
</dbReference>
<proteinExistence type="inferred from homology"/>
<evidence type="ECO:0000256" key="6">
    <source>
        <dbReference type="HAMAP-Rule" id="MF_00196"/>
    </source>
</evidence>